<feature type="chain" id="PRO_5046964777" description="protein-tyrosine-phosphatase" evidence="7">
    <location>
        <begin position="24"/>
        <end position="1101"/>
    </location>
</feature>
<feature type="compositionally biased region" description="Acidic residues" evidence="5">
    <location>
        <begin position="583"/>
        <end position="595"/>
    </location>
</feature>
<keyword evidence="10" id="KW-1185">Reference proteome</keyword>
<dbReference type="Pfam" id="PF00102">
    <property type="entry name" value="Y_phosphatase"/>
    <property type="match status" value="1"/>
</dbReference>
<evidence type="ECO:0000256" key="3">
    <source>
        <dbReference type="ARBA" id="ARBA00022801"/>
    </source>
</evidence>
<evidence type="ECO:0000256" key="6">
    <source>
        <dbReference type="SAM" id="Phobius"/>
    </source>
</evidence>
<evidence type="ECO:0000256" key="7">
    <source>
        <dbReference type="SAM" id="SignalP"/>
    </source>
</evidence>
<evidence type="ECO:0000259" key="9">
    <source>
        <dbReference type="PROSITE" id="PS50056"/>
    </source>
</evidence>
<evidence type="ECO:0000259" key="8">
    <source>
        <dbReference type="PROSITE" id="PS50055"/>
    </source>
</evidence>
<feature type="domain" description="Tyrosine-protein phosphatase" evidence="8">
    <location>
        <begin position="742"/>
        <end position="999"/>
    </location>
</feature>
<dbReference type="PROSITE" id="PS50056">
    <property type="entry name" value="TYR_PHOSPHATASE_2"/>
    <property type="match status" value="1"/>
</dbReference>
<evidence type="ECO:0000256" key="2">
    <source>
        <dbReference type="ARBA" id="ARBA00013064"/>
    </source>
</evidence>
<feature type="domain" description="Tyrosine-protein phosphatase" evidence="8">
    <location>
        <begin position="1031"/>
        <end position="1101"/>
    </location>
</feature>
<feature type="domain" description="Tyrosine specific protein phosphatases" evidence="9">
    <location>
        <begin position="919"/>
        <end position="990"/>
    </location>
</feature>
<feature type="compositionally biased region" description="Basic and acidic residues" evidence="5">
    <location>
        <begin position="606"/>
        <end position="618"/>
    </location>
</feature>
<dbReference type="EC" id="3.1.3.48" evidence="2"/>
<feature type="region of interest" description="Disordered" evidence="5">
    <location>
        <begin position="699"/>
        <end position="721"/>
    </location>
</feature>
<dbReference type="GeneID" id="102804874"/>
<feature type="transmembrane region" description="Helical" evidence="6">
    <location>
        <begin position="429"/>
        <end position="451"/>
    </location>
</feature>
<sequence length="1101" mass="126867">MDHQERILLFLTVSVVILSSSFAANCQLGYDERVFAVYNDKISCESAGHCWDDDVTSEIPSCYYDGKYRYRLNTGYCWEDDVTSEIPSCYYDGEYRYRLNTGYCWEDDYRYRVNTGYCWDDDVTSEIPSYYYDCKYRYRVNTGYCWDDDVTSEIPSRYYDDKYIYRVNTGYYWDGDVTSGIPLCYYDDKYRYRDDDVTSEIPSCYYDDKYRYRVNTGYYWNGDVTSGIPLCYYDDKYRYRVNTGYYWDDDVTSEIPSFYYYGKYRYRVNTGYCWDDDVTSEIPSFYYYDEYRYRVNTGYCWDDDVTSEIPSCYYDGKYRYRVNTGYCWDDDVTSEIPSCYYYGKYRYRVNTGYCWDDDVTSEMLSCYYYDSCNDGHFRGSLGQCIPCHCKVQCHKKTGVCMSGCVDGYTGDNCQTKQAAPPDQPDEMEIVAAVVVIIVMIVIFSIATAYVVRGRRCPAWNKDPNPATRMTTQHETNPCTFLDERRRRPEDLYWSNENTPRTQLRNINHGTPRQSPRPPVAAAADEFQRNHMTSSTDEHPSTSNEVAVVASTEIDSTHDTSRYERSNQSVDKPALLNDEQGTNGDDDELPQVDDEVVPSAMPQRPANNDDKTTDVKDEHQTVEHVGEPELPVIQSDEHQTVTPVSEPELPAIQSDEHQTVVHVSEPGPTVIQSDEHQTVAQVGEPGPTVIQSTCVHTTEEPAQLSAGEPCKSERTEPQPPPETLVKICDLPKYVQEKRLTDSLREQYKSFPAEPAAACTTGVLAANKPKNRFKNIIAYDHSRVVLEKLEDDPNSDYINANYIDGYKKPKAYIATQGPKKETSHDFWRMVWQEKSRTILMATNVVELGKVKCYKYWPKMSAGETFYGGLSVINLHEDTYPDSVVRTFRLKKNDGGEVRKVKHFHFTAWPDKTVPMYPSAVLTFLSRVKSFNPPNSGPIIVNCSAGVGRTGTFITIDSMLEMAEAEGQVDIYNFVKNSRKDRTYFVQVFDQYDFIHTAILISTVCGITETTKNGFKSKIEVLKMKDANTGLTGFQQEYKNLEIVCPIPTEKQMKAAVSDENVKKNRYKDSSTLPLDFYRPRLMTRIDDEQSTDYINASFVTVSQ</sequence>
<dbReference type="InterPro" id="IPR029021">
    <property type="entry name" value="Prot-tyrosine_phosphatase-like"/>
</dbReference>
<dbReference type="SMART" id="SM00194">
    <property type="entry name" value="PTPc"/>
    <property type="match status" value="1"/>
</dbReference>
<protein>
    <recommendedName>
        <fullName evidence="2">protein-tyrosine-phosphatase</fullName>
        <ecNumber evidence="2">3.1.3.48</ecNumber>
    </recommendedName>
</protein>
<feature type="compositionally biased region" description="Basic and acidic residues" evidence="5">
    <location>
        <begin position="554"/>
        <end position="564"/>
    </location>
</feature>
<dbReference type="PRINTS" id="PR00700">
    <property type="entry name" value="PRTYPHPHTASE"/>
</dbReference>
<comment type="similarity">
    <text evidence="1">Belongs to the protein-tyrosine phosphatase family.</text>
</comment>
<dbReference type="SMART" id="SM00404">
    <property type="entry name" value="PTPc_motif"/>
    <property type="match status" value="1"/>
</dbReference>
<organism evidence="10 11">
    <name type="scientific">Saccoglossus kowalevskii</name>
    <name type="common">Acorn worm</name>
    <dbReference type="NCBI Taxonomy" id="10224"/>
    <lineage>
        <taxon>Eukaryota</taxon>
        <taxon>Metazoa</taxon>
        <taxon>Hemichordata</taxon>
        <taxon>Enteropneusta</taxon>
        <taxon>Harrimaniidae</taxon>
        <taxon>Saccoglossus</taxon>
    </lineage>
</organism>
<dbReference type="PROSITE" id="PS50055">
    <property type="entry name" value="TYR_PHOSPHATASE_PTP"/>
    <property type="match status" value="2"/>
</dbReference>
<keyword evidence="4" id="KW-0904">Protein phosphatase</keyword>
<dbReference type="PANTHER" id="PTHR19134:SF562">
    <property type="entry name" value="PROTEIN-TYROSINE-PHOSPHATASE"/>
    <property type="match status" value="1"/>
</dbReference>
<name>A0ABM0LY21_SACKO</name>
<dbReference type="SUPFAM" id="SSF52799">
    <property type="entry name" value="(Phosphotyrosine protein) phosphatases II"/>
    <property type="match status" value="2"/>
</dbReference>
<gene>
    <name evidence="11" type="primary">LOC102804874</name>
</gene>
<dbReference type="InterPro" id="IPR000242">
    <property type="entry name" value="PTP_cat"/>
</dbReference>
<feature type="compositionally biased region" description="Polar residues" evidence="5">
    <location>
        <begin position="494"/>
        <end position="513"/>
    </location>
</feature>
<dbReference type="Proteomes" id="UP000694865">
    <property type="component" value="Unplaced"/>
</dbReference>
<dbReference type="InterPro" id="IPR050348">
    <property type="entry name" value="Protein-Tyr_Phosphatase"/>
</dbReference>
<feature type="compositionally biased region" description="Basic and acidic residues" evidence="5">
    <location>
        <begin position="481"/>
        <end position="490"/>
    </location>
</feature>
<feature type="compositionally biased region" description="Polar residues" evidence="5">
    <location>
        <begin position="467"/>
        <end position="478"/>
    </location>
</feature>
<keyword evidence="3" id="KW-0378">Hydrolase</keyword>
<feature type="region of interest" description="Disordered" evidence="5">
    <location>
        <begin position="460"/>
        <end position="521"/>
    </location>
</feature>
<feature type="signal peptide" evidence="7">
    <location>
        <begin position="1"/>
        <end position="23"/>
    </location>
</feature>
<evidence type="ECO:0000256" key="1">
    <source>
        <dbReference type="ARBA" id="ARBA00009580"/>
    </source>
</evidence>
<dbReference type="Gene3D" id="3.90.190.10">
    <property type="entry name" value="Protein tyrosine phosphatase superfamily"/>
    <property type="match status" value="2"/>
</dbReference>
<keyword evidence="6" id="KW-0472">Membrane</keyword>
<dbReference type="InterPro" id="IPR003595">
    <property type="entry name" value="Tyr_Pase_cat"/>
</dbReference>
<evidence type="ECO:0000256" key="5">
    <source>
        <dbReference type="SAM" id="MobiDB-lite"/>
    </source>
</evidence>
<keyword evidence="7" id="KW-0732">Signal</keyword>
<evidence type="ECO:0000313" key="11">
    <source>
        <dbReference type="RefSeq" id="XP_006812662.1"/>
    </source>
</evidence>
<keyword evidence="6" id="KW-1133">Transmembrane helix</keyword>
<reference evidence="11" key="1">
    <citation type="submission" date="2025-08" db="UniProtKB">
        <authorList>
            <consortium name="RefSeq"/>
        </authorList>
    </citation>
    <scope>IDENTIFICATION</scope>
    <source>
        <tissue evidence="11">Testes</tissue>
    </source>
</reference>
<evidence type="ECO:0000313" key="10">
    <source>
        <dbReference type="Proteomes" id="UP000694865"/>
    </source>
</evidence>
<evidence type="ECO:0000256" key="4">
    <source>
        <dbReference type="ARBA" id="ARBA00022912"/>
    </source>
</evidence>
<accession>A0ABM0LY21</accession>
<dbReference type="InterPro" id="IPR000387">
    <property type="entry name" value="Tyr_Pase_dom"/>
</dbReference>
<dbReference type="PANTHER" id="PTHR19134">
    <property type="entry name" value="RECEPTOR-TYPE TYROSINE-PROTEIN PHOSPHATASE"/>
    <property type="match status" value="1"/>
</dbReference>
<proteinExistence type="inferred from homology"/>
<feature type="region of interest" description="Disordered" evidence="5">
    <location>
        <begin position="553"/>
        <end position="618"/>
    </location>
</feature>
<dbReference type="RefSeq" id="XP_006812662.1">
    <property type="nucleotide sequence ID" value="XM_006812599.1"/>
</dbReference>
<keyword evidence="6" id="KW-0812">Transmembrane</keyword>